<proteinExistence type="inferred from homology"/>
<dbReference type="OrthoDB" id="25887at2759"/>
<dbReference type="InterPro" id="IPR026697">
    <property type="entry name" value="DNAAF6"/>
</dbReference>
<dbReference type="AlphaFoldDB" id="A0A2B4SYD6"/>
<comment type="caution">
    <text evidence="4">The sequence shown here is derived from an EMBL/GenBank/DDBJ whole genome shotgun (WGS) entry which is preliminary data.</text>
</comment>
<sequence length="194" mass="21537">MAFNPAGLEALSELLKPPHGDDSSSDDENFSPKKSAAVNPGSIGPPKKQEKPGGPQAPKPQQAKGHDIWNEEEIPEVGQGDDELDPRPAPEYEMIFKQAVTSEDMYLQMSGRNPSSSSCEDLVIKIKLPDTEYSDVNLDVTDTFLDCRTTKYKLGVHLPHPVDSKNGKAQWDKSKDLLTVTVRLVREYDFLTQR</sequence>
<feature type="region of interest" description="Disordered" evidence="2">
    <location>
        <begin position="1"/>
        <end position="88"/>
    </location>
</feature>
<dbReference type="GO" id="GO:0070286">
    <property type="term" value="P:axonemal dynein complex assembly"/>
    <property type="evidence" value="ECO:0007669"/>
    <property type="project" value="InterPro"/>
</dbReference>
<dbReference type="PANTHER" id="PTHR21083">
    <property type="entry name" value="TWISTER"/>
    <property type="match status" value="1"/>
</dbReference>
<reference evidence="5" key="1">
    <citation type="journal article" date="2017" name="bioRxiv">
        <title>Comparative analysis of the genomes of Stylophora pistillata and Acropora digitifera provides evidence for extensive differences between species of corals.</title>
        <authorList>
            <person name="Voolstra C.R."/>
            <person name="Li Y."/>
            <person name="Liew Y.J."/>
            <person name="Baumgarten S."/>
            <person name="Zoccola D."/>
            <person name="Flot J.-F."/>
            <person name="Tambutte S."/>
            <person name="Allemand D."/>
            <person name="Aranda M."/>
        </authorList>
    </citation>
    <scope>NUCLEOTIDE SEQUENCE [LARGE SCALE GENOMIC DNA]</scope>
</reference>
<dbReference type="Pfam" id="PF18201">
    <property type="entry name" value="PIH1_CS"/>
    <property type="match status" value="1"/>
</dbReference>
<evidence type="ECO:0000313" key="4">
    <source>
        <dbReference type="EMBL" id="PFX33385.1"/>
    </source>
</evidence>
<dbReference type="Gene3D" id="2.60.40.790">
    <property type="match status" value="1"/>
</dbReference>
<keyword evidence="5" id="KW-1185">Reference proteome</keyword>
<name>A0A2B4SYD6_STYPI</name>
<dbReference type="SUPFAM" id="SSF49764">
    <property type="entry name" value="HSP20-like chaperones"/>
    <property type="match status" value="1"/>
</dbReference>
<dbReference type="STRING" id="50429.A0A2B4SYD6"/>
<evidence type="ECO:0000256" key="1">
    <source>
        <dbReference type="ARBA" id="ARBA00008511"/>
    </source>
</evidence>
<feature type="compositionally biased region" description="Low complexity" evidence="2">
    <location>
        <begin position="52"/>
        <end position="63"/>
    </location>
</feature>
<dbReference type="GO" id="GO:0045505">
    <property type="term" value="F:dynein intermediate chain binding"/>
    <property type="evidence" value="ECO:0007669"/>
    <property type="project" value="TreeGrafter"/>
</dbReference>
<comment type="similarity">
    <text evidence="1">Belongs to the PIH1 family.</text>
</comment>
<feature type="compositionally biased region" description="Acidic residues" evidence="2">
    <location>
        <begin position="70"/>
        <end position="84"/>
    </location>
</feature>
<organism evidence="4 5">
    <name type="scientific">Stylophora pistillata</name>
    <name type="common">Smooth cauliflower coral</name>
    <dbReference type="NCBI Taxonomy" id="50429"/>
    <lineage>
        <taxon>Eukaryota</taxon>
        <taxon>Metazoa</taxon>
        <taxon>Cnidaria</taxon>
        <taxon>Anthozoa</taxon>
        <taxon>Hexacorallia</taxon>
        <taxon>Scleractinia</taxon>
        <taxon>Astrocoeniina</taxon>
        <taxon>Pocilloporidae</taxon>
        <taxon>Stylophora</taxon>
    </lineage>
</organism>
<dbReference type="PANTHER" id="PTHR21083:SF0">
    <property type="entry name" value="DYNEIN AXONEMAL ASSEMBLY FACTOR 6"/>
    <property type="match status" value="1"/>
</dbReference>
<dbReference type="EMBL" id="LSMT01000012">
    <property type="protein sequence ID" value="PFX33385.1"/>
    <property type="molecule type" value="Genomic_DNA"/>
</dbReference>
<dbReference type="GO" id="GO:0005737">
    <property type="term" value="C:cytoplasm"/>
    <property type="evidence" value="ECO:0007669"/>
    <property type="project" value="TreeGrafter"/>
</dbReference>
<gene>
    <name evidence="4" type="primary">DNAAF2</name>
    <name evidence="4" type="ORF">AWC38_SpisGene1647</name>
</gene>
<accession>A0A2B4SYD6</accession>
<dbReference type="InterPro" id="IPR008978">
    <property type="entry name" value="HSP20-like_chaperone"/>
</dbReference>
<evidence type="ECO:0000259" key="3">
    <source>
        <dbReference type="Pfam" id="PF18201"/>
    </source>
</evidence>
<dbReference type="Proteomes" id="UP000225706">
    <property type="component" value="Unassembled WGS sequence"/>
</dbReference>
<dbReference type="InterPro" id="IPR041442">
    <property type="entry name" value="PIH1D1/2/3_CS-like"/>
</dbReference>
<protein>
    <submittedName>
        <fullName evidence="4">Protein kintoun</fullName>
    </submittedName>
</protein>
<feature type="domain" description="PIH1D1/2/3 CS-like" evidence="3">
    <location>
        <begin position="89"/>
        <end position="183"/>
    </location>
</feature>
<dbReference type="GO" id="GO:0051087">
    <property type="term" value="F:protein-folding chaperone binding"/>
    <property type="evidence" value="ECO:0007669"/>
    <property type="project" value="InterPro"/>
</dbReference>
<evidence type="ECO:0000256" key="2">
    <source>
        <dbReference type="SAM" id="MobiDB-lite"/>
    </source>
</evidence>
<evidence type="ECO:0000313" key="5">
    <source>
        <dbReference type="Proteomes" id="UP000225706"/>
    </source>
</evidence>